<accession>A0A9D1LZQ0</accession>
<comment type="caution">
    <text evidence="8">The sequence shown here is derived from an EMBL/GenBank/DDBJ whole genome shotgun (WGS) entry which is preliminary data.</text>
</comment>
<dbReference type="InterPro" id="IPR006127">
    <property type="entry name" value="ZnuA-like"/>
</dbReference>
<keyword evidence="3 7" id="KW-0732">Signal</keyword>
<dbReference type="GO" id="GO:0030001">
    <property type="term" value="P:metal ion transport"/>
    <property type="evidence" value="ECO:0007669"/>
    <property type="project" value="InterPro"/>
</dbReference>
<dbReference type="GO" id="GO:0007155">
    <property type="term" value="P:cell adhesion"/>
    <property type="evidence" value="ECO:0007669"/>
    <property type="project" value="InterPro"/>
</dbReference>
<dbReference type="SUPFAM" id="SSF53807">
    <property type="entry name" value="Helical backbone' metal receptor"/>
    <property type="match status" value="1"/>
</dbReference>
<feature type="compositionally biased region" description="Basic and acidic residues" evidence="6">
    <location>
        <begin position="134"/>
        <end position="150"/>
    </location>
</feature>
<evidence type="ECO:0000256" key="2">
    <source>
        <dbReference type="ARBA" id="ARBA00022448"/>
    </source>
</evidence>
<dbReference type="Gene3D" id="3.40.50.1980">
    <property type="entry name" value="Nitrogenase molybdenum iron protein domain"/>
    <property type="match status" value="2"/>
</dbReference>
<dbReference type="Proteomes" id="UP000824118">
    <property type="component" value="Unassembled WGS sequence"/>
</dbReference>
<evidence type="ECO:0000256" key="4">
    <source>
        <dbReference type="RuleBase" id="RU003512"/>
    </source>
</evidence>
<gene>
    <name evidence="8" type="ORF">IAD22_07790</name>
</gene>
<reference evidence="8" key="2">
    <citation type="journal article" date="2021" name="PeerJ">
        <title>Extensive microbial diversity within the chicken gut microbiome revealed by metagenomics and culture.</title>
        <authorList>
            <person name="Gilroy R."/>
            <person name="Ravi A."/>
            <person name="Getino M."/>
            <person name="Pursley I."/>
            <person name="Horton D.L."/>
            <person name="Alikhan N.F."/>
            <person name="Baker D."/>
            <person name="Gharbi K."/>
            <person name="Hall N."/>
            <person name="Watson M."/>
            <person name="Adriaenssens E.M."/>
            <person name="Foster-Nyarko E."/>
            <person name="Jarju S."/>
            <person name="Secka A."/>
            <person name="Antonio M."/>
            <person name="Oren A."/>
            <person name="Chaudhuri R.R."/>
            <person name="La Ragione R."/>
            <person name="Hildebrand F."/>
            <person name="Pallen M.J."/>
        </authorList>
    </citation>
    <scope>NUCLEOTIDE SEQUENCE</scope>
    <source>
        <strain evidence="8">ChiGjej1B1-1684</strain>
    </source>
</reference>
<dbReference type="InterPro" id="IPR050492">
    <property type="entry name" value="Bact_metal-bind_prot9"/>
</dbReference>
<dbReference type="InterPro" id="IPR006128">
    <property type="entry name" value="Lipoprotein_PsaA-like"/>
</dbReference>
<dbReference type="PRINTS" id="PR00690">
    <property type="entry name" value="ADHESNFAMILY"/>
</dbReference>
<evidence type="ECO:0000256" key="1">
    <source>
        <dbReference type="ARBA" id="ARBA00011028"/>
    </source>
</evidence>
<dbReference type="Pfam" id="PF01297">
    <property type="entry name" value="ZnuA"/>
    <property type="match status" value="1"/>
</dbReference>
<keyword evidence="2 4" id="KW-0813">Transport</keyword>
<dbReference type="PANTHER" id="PTHR42953:SF3">
    <property type="entry name" value="HIGH-AFFINITY ZINC UPTAKE SYSTEM PROTEIN ZNUA"/>
    <property type="match status" value="1"/>
</dbReference>
<evidence type="ECO:0000256" key="6">
    <source>
        <dbReference type="SAM" id="MobiDB-lite"/>
    </source>
</evidence>
<keyword evidence="5" id="KW-0175">Coiled coil</keyword>
<dbReference type="PRINTS" id="PR00691">
    <property type="entry name" value="ADHESINB"/>
</dbReference>
<reference evidence="8" key="1">
    <citation type="submission" date="2020-10" db="EMBL/GenBank/DDBJ databases">
        <authorList>
            <person name="Gilroy R."/>
        </authorList>
    </citation>
    <scope>NUCLEOTIDE SEQUENCE</scope>
    <source>
        <strain evidence="8">ChiGjej1B1-1684</strain>
    </source>
</reference>
<dbReference type="PROSITE" id="PS51257">
    <property type="entry name" value="PROKAR_LIPOPROTEIN"/>
    <property type="match status" value="1"/>
</dbReference>
<dbReference type="InterPro" id="IPR006129">
    <property type="entry name" value="AdhesinB"/>
</dbReference>
<feature type="chain" id="PRO_5039732550" evidence="7">
    <location>
        <begin position="25"/>
        <end position="318"/>
    </location>
</feature>
<name>A0A9D1LZQ0_9FIRM</name>
<organism evidence="8 9">
    <name type="scientific">Candidatus Limousia pullorum</name>
    <dbReference type="NCBI Taxonomy" id="2840860"/>
    <lineage>
        <taxon>Bacteria</taxon>
        <taxon>Bacillati</taxon>
        <taxon>Bacillota</taxon>
        <taxon>Clostridia</taxon>
        <taxon>Eubacteriales</taxon>
        <taxon>Oscillospiraceae</taxon>
        <taxon>Oscillospiraceae incertae sedis</taxon>
        <taxon>Candidatus Limousia</taxon>
    </lineage>
</organism>
<sequence length="318" mass="35160">MKKSGFLKFISAVLVIALAASVFAGCSNSQKQETEDNGKLNVITSNFPPYDFLREIGGDKINLKMLISPGAESHSYEPTPQDIANVNNCDVFVYVGGNSDQWVGSLISSGDNQDMEVVKMMDCVELLDEPEEEGHDHEHEGEEPKDEHVWTDPGNAVLIVEKLAETLSDADPENADYYNKNADAYIEKLEALDKEYSQTIENSKRKTLVFGDRFPFGYLVHAYGLDYISAFPGCSTDTEASAADIAEIIDYVNENDIPVVFYIELSSGKTADTICEATGAKKLLLHSCHNVSKEDFENGVTYLRLMENNLANIKEALN</sequence>
<dbReference type="GO" id="GO:0046872">
    <property type="term" value="F:metal ion binding"/>
    <property type="evidence" value="ECO:0007669"/>
    <property type="project" value="InterPro"/>
</dbReference>
<dbReference type="AlphaFoldDB" id="A0A9D1LZQ0"/>
<dbReference type="EMBL" id="DVNG01000116">
    <property type="protein sequence ID" value="HIU50898.1"/>
    <property type="molecule type" value="Genomic_DNA"/>
</dbReference>
<comment type="similarity">
    <text evidence="1 4">Belongs to the bacterial solute-binding protein 9 family.</text>
</comment>
<protein>
    <submittedName>
        <fullName evidence="8">Zinc ABC transporter substrate-binding protein</fullName>
    </submittedName>
</protein>
<feature type="signal peptide" evidence="7">
    <location>
        <begin position="1"/>
        <end position="24"/>
    </location>
</feature>
<evidence type="ECO:0000313" key="8">
    <source>
        <dbReference type="EMBL" id="HIU50898.1"/>
    </source>
</evidence>
<proteinExistence type="inferred from homology"/>
<feature type="coiled-coil region" evidence="5">
    <location>
        <begin position="175"/>
        <end position="206"/>
    </location>
</feature>
<evidence type="ECO:0000256" key="7">
    <source>
        <dbReference type="SAM" id="SignalP"/>
    </source>
</evidence>
<dbReference type="PANTHER" id="PTHR42953">
    <property type="entry name" value="HIGH-AFFINITY ZINC UPTAKE SYSTEM PROTEIN ZNUA-RELATED"/>
    <property type="match status" value="1"/>
</dbReference>
<evidence type="ECO:0000256" key="5">
    <source>
        <dbReference type="SAM" id="Coils"/>
    </source>
</evidence>
<evidence type="ECO:0000256" key="3">
    <source>
        <dbReference type="ARBA" id="ARBA00022729"/>
    </source>
</evidence>
<feature type="region of interest" description="Disordered" evidence="6">
    <location>
        <begin position="131"/>
        <end position="150"/>
    </location>
</feature>
<evidence type="ECO:0000313" key="9">
    <source>
        <dbReference type="Proteomes" id="UP000824118"/>
    </source>
</evidence>